<gene>
    <name evidence="1" type="ORF">H8K26_06270</name>
</gene>
<dbReference type="RefSeq" id="WP_190478164.1">
    <property type="nucleotide sequence ID" value="NZ_JACOFT010000002.1"/>
</dbReference>
<proteinExistence type="predicted"/>
<dbReference type="InterPro" id="IPR045179">
    <property type="entry name" value="YgfZ/GcvT"/>
</dbReference>
<evidence type="ECO:0000313" key="2">
    <source>
        <dbReference type="Proteomes" id="UP000637632"/>
    </source>
</evidence>
<evidence type="ECO:0000313" key="1">
    <source>
        <dbReference type="EMBL" id="MBC3811042.1"/>
    </source>
</evidence>
<dbReference type="Proteomes" id="UP000637632">
    <property type="component" value="Unassembled WGS sequence"/>
</dbReference>
<dbReference type="Gene3D" id="2.40.30.160">
    <property type="match status" value="1"/>
</dbReference>
<dbReference type="Gene3D" id="3.30.70.1630">
    <property type="match status" value="1"/>
</dbReference>
<dbReference type="PANTHER" id="PTHR22602:SF0">
    <property type="entry name" value="TRANSFERASE CAF17, MITOCHONDRIAL-RELATED"/>
    <property type="match status" value="1"/>
</dbReference>
<reference evidence="1 2" key="1">
    <citation type="submission" date="2020-08" db="EMBL/GenBank/DDBJ databases">
        <title>Novel species isolated from subtropical streams in China.</title>
        <authorList>
            <person name="Lu H."/>
        </authorList>
    </citation>
    <scope>NUCLEOTIDE SEQUENCE [LARGE SCALE GENOMIC DNA]</scope>
    <source>
        <strain evidence="1 2">CCTCC AB 2015119</strain>
    </source>
</reference>
<dbReference type="Gene3D" id="3.30.70.1400">
    <property type="entry name" value="Aminomethyltransferase beta-barrel domains"/>
    <property type="match status" value="1"/>
</dbReference>
<dbReference type="InterPro" id="IPR017703">
    <property type="entry name" value="YgfZ/GCV_T_CS"/>
</dbReference>
<organism evidence="1 2">
    <name type="scientific">Undibacterium aquatile</name>
    <dbReference type="NCBI Taxonomy" id="1537398"/>
    <lineage>
        <taxon>Bacteria</taxon>
        <taxon>Pseudomonadati</taxon>
        <taxon>Pseudomonadota</taxon>
        <taxon>Betaproteobacteria</taxon>
        <taxon>Burkholderiales</taxon>
        <taxon>Oxalobacteraceae</taxon>
        <taxon>Undibacterium</taxon>
    </lineage>
</organism>
<dbReference type="NCBIfam" id="TIGR03317">
    <property type="entry name" value="ygfZ_signature"/>
    <property type="match status" value="1"/>
</dbReference>
<name>A0ABR6XDR4_9BURK</name>
<protein>
    <submittedName>
        <fullName evidence="1">Folate-binding protein YgfZ</fullName>
    </submittedName>
</protein>
<keyword evidence="2" id="KW-1185">Reference proteome</keyword>
<dbReference type="PANTHER" id="PTHR22602">
    <property type="entry name" value="TRANSFERASE CAF17, MITOCHONDRIAL-RELATED"/>
    <property type="match status" value="1"/>
</dbReference>
<dbReference type="EMBL" id="JACOFT010000002">
    <property type="protein sequence ID" value="MBC3811042.1"/>
    <property type="molecule type" value="Genomic_DNA"/>
</dbReference>
<dbReference type="SUPFAM" id="SSF103025">
    <property type="entry name" value="Folate-binding domain"/>
    <property type="match status" value="1"/>
</dbReference>
<sequence>MWQEFTEQQHLQINDGKLSGQVSVWNKAAFQEGFVTLLPDTGLIRADGDDAASFLHNQLSNDVEHLSASEVRRAAYCTAKGRMLASFVYWKTDAAIVLQLSKSIQAPVQKRLGMFVLRAKVKLNDVSEQYVSFALGGAQAASVLTNWFADLPATNAHVSNESGTLIRCADVLNVARYQWLCPADKAAAAWVSLSSQLQPTNTADWNLSEIQAGIAHINQLTQEKFVPQMINFELVGGVNFKKGCYPGQEIVARSQYLGKLKRRMTLAQIPSGGLTDGMDVFNVSDGDDTNAGENKQPCGVIVNAEQINENNTLALIEMTLADQESGMIRCGSIDGPLAQLLPLPYEITDITR</sequence>
<comment type="caution">
    <text evidence="1">The sequence shown here is derived from an EMBL/GenBank/DDBJ whole genome shotgun (WGS) entry which is preliminary data.</text>
</comment>
<accession>A0ABR6XDR4</accession>